<evidence type="ECO:0008006" key="3">
    <source>
        <dbReference type="Google" id="ProtNLM"/>
    </source>
</evidence>
<evidence type="ECO:0000313" key="2">
    <source>
        <dbReference type="Proteomes" id="UP001321492"/>
    </source>
</evidence>
<sequence length="161" mass="17975">MVEDDGEAAAYARRLYAEGVPVARIRADLKVGGSRLYRWLAGYGAGGELVAEPLPLRRCHPRTSHWGPKHRAALVDRIWRAAALQVRDIAGRLEAGGEGAATRERDARALAVVVRTMRELTAFDARDARKMDDGDDDTGPRDLDDFRRELAERLDRLRAEE</sequence>
<organism evidence="1 2">
    <name type="scientific">Chelatococcus albus</name>
    <dbReference type="NCBI Taxonomy" id="3047466"/>
    <lineage>
        <taxon>Bacteria</taxon>
        <taxon>Pseudomonadati</taxon>
        <taxon>Pseudomonadota</taxon>
        <taxon>Alphaproteobacteria</taxon>
        <taxon>Hyphomicrobiales</taxon>
        <taxon>Chelatococcaceae</taxon>
        <taxon>Chelatococcus</taxon>
    </lineage>
</organism>
<name>A0ABT7AI49_9HYPH</name>
<protein>
    <recommendedName>
        <fullName evidence="3">Helix-turn-helix domain-containing protein</fullName>
    </recommendedName>
</protein>
<dbReference type="RefSeq" id="WP_283741030.1">
    <property type="nucleotide sequence ID" value="NZ_JASJEV010000007.1"/>
</dbReference>
<dbReference type="EMBL" id="JASJEV010000007">
    <property type="protein sequence ID" value="MDJ1159038.1"/>
    <property type="molecule type" value="Genomic_DNA"/>
</dbReference>
<dbReference type="Proteomes" id="UP001321492">
    <property type="component" value="Unassembled WGS sequence"/>
</dbReference>
<gene>
    <name evidence="1" type="ORF">QNA08_12405</name>
</gene>
<accession>A0ABT7AI49</accession>
<comment type="caution">
    <text evidence="1">The sequence shown here is derived from an EMBL/GenBank/DDBJ whole genome shotgun (WGS) entry which is preliminary data.</text>
</comment>
<evidence type="ECO:0000313" key="1">
    <source>
        <dbReference type="EMBL" id="MDJ1159038.1"/>
    </source>
</evidence>
<reference evidence="1 2" key="1">
    <citation type="submission" date="2023-05" db="EMBL/GenBank/DDBJ databases">
        <title>Chelatococcus sp. nov., a moderately thermophilic bacterium isolated from hot spring microbial mat.</title>
        <authorList>
            <person name="Hu C.-J."/>
            <person name="Li W.-J."/>
        </authorList>
    </citation>
    <scope>NUCLEOTIDE SEQUENCE [LARGE SCALE GENOMIC DNA]</scope>
    <source>
        <strain evidence="1 2">SYSU G07232</strain>
    </source>
</reference>
<proteinExistence type="predicted"/>
<keyword evidence="2" id="KW-1185">Reference proteome</keyword>